<organism evidence="1 2">
    <name type="scientific">[Clostridium] fimetarium</name>
    <dbReference type="NCBI Taxonomy" id="99656"/>
    <lineage>
        <taxon>Bacteria</taxon>
        <taxon>Bacillati</taxon>
        <taxon>Bacillota</taxon>
        <taxon>Clostridia</taxon>
        <taxon>Lachnospirales</taxon>
        <taxon>Lachnospiraceae</taxon>
    </lineage>
</organism>
<keyword evidence="2" id="KW-1185">Reference proteome</keyword>
<proteinExistence type="predicted"/>
<evidence type="ECO:0000313" key="2">
    <source>
        <dbReference type="Proteomes" id="UP000199701"/>
    </source>
</evidence>
<accession>A0A1I0P8F6</accession>
<dbReference type="AlphaFoldDB" id="A0A1I0P8F6"/>
<gene>
    <name evidence="1" type="ORF">SAMN05421659_104241</name>
</gene>
<dbReference type="EMBL" id="FOJI01000004">
    <property type="protein sequence ID" value="SEW10499.1"/>
    <property type="molecule type" value="Genomic_DNA"/>
</dbReference>
<sequence length="38" mass="4648">MKVTTPFPYEGYRKQEGFYNRKSNYWVRNAIAGYRRSL</sequence>
<name>A0A1I0P8F6_9FIRM</name>
<dbReference type="Proteomes" id="UP000199701">
    <property type="component" value="Unassembled WGS sequence"/>
</dbReference>
<reference evidence="1 2" key="1">
    <citation type="submission" date="2016-10" db="EMBL/GenBank/DDBJ databases">
        <authorList>
            <person name="de Groot N.N."/>
        </authorList>
    </citation>
    <scope>NUCLEOTIDE SEQUENCE [LARGE SCALE GENOMIC DNA]</scope>
    <source>
        <strain evidence="1 2">DSM 9179</strain>
    </source>
</reference>
<protein>
    <submittedName>
        <fullName evidence="1">Uncharacterized protein</fullName>
    </submittedName>
</protein>
<evidence type="ECO:0000313" key="1">
    <source>
        <dbReference type="EMBL" id="SEW10499.1"/>
    </source>
</evidence>
<dbReference type="STRING" id="99656.SAMN05421659_104241"/>